<proteinExistence type="predicted"/>
<keyword evidence="2" id="KW-1185">Reference proteome</keyword>
<sequence>MDEPPLINSQLLDRQLRTMPLLHFPSIRSKARKCPTSWCAAVFLHNSDLVPVPYIGVFRLIAAGFRWCSRLRVVPPALRVKGLNYPISSSKYKQYVIGHFDRLRYLDDQPVATIERIKCVKEEPSFMELLREDMRDMFHDIRGVLKIKVNRKLNAIV</sequence>
<dbReference type="EMBL" id="BGPR01000458">
    <property type="protein sequence ID" value="GBM21401.1"/>
    <property type="molecule type" value="Genomic_DNA"/>
</dbReference>
<reference evidence="1 2" key="1">
    <citation type="journal article" date="2019" name="Sci. Rep.">
        <title>Orb-weaving spider Araneus ventricosus genome elucidates the spidroin gene catalogue.</title>
        <authorList>
            <person name="Kono N."/>
            <person name="Nakamura H."/>
            <person name="Ohtoshi R."/>
            <person name="Moran D.A.P."/>
            <person name="Shinohara A."/>
            <person name="Yoshida Y."/>
            <person name="Fujiwara M."/>
            <person name="Mori M."/>
            <person name="Tomita M."/>
            <person name="Arakawa K."/>
        </authorList>
    </citation>
    <scope>NUCLEOTIDE SEQUENCE [LARGE SCALE GENOMIC DNA]</scope>
</reference>
<dbReference type="AlphaFoldDB" id="A0A4Y2DXC2"/>
<protein>
    <submittedName>
        <fullName evidence="1">Uncharacterized protein</fullName>
    </submittedName>
</protein>
<accession>A0A4Y2DXC2</accession>
<comment type="caution">
    <text evidence="1">The sequence shown here is derived from an EMBL/GenBank/DDBJ whole genome shotgun (WGS) entry which is preliminary data.</text>
</comment>
<dbReference type="Proteomes" id="UP000499080">
    <property type="component" value="Unassembled WGS sequence"/>
</dbReference>
<evidence type="ECO:0000313" key="2">
    <source>
        <dbReference type="Proteomes" id="UP000499080"/>
    </source>
</evidence>
<organism evidence="1 2">
    <name type="scientific">Araneus ventricosus</name>
    <name type="common">Orbweaver spider</name>
    <name type="synonym">Epeira ventricosa</name>
    <dbReference type="NCBI Taxonomy" id="182803"/>
    <lineage>
        <taxon>Eukaryota</taxon>
        <taxon>Metazoa</taxon>
        <taxon>Ecdysozoa</taxon>
        <taxon>Arthropoda</taxon>
        <taxon>Chelicerata</taxon>
        <taxon>Arachnida</taxon>
        <taxon>Araneae</taxon>
        <taxon>Araneomorphae</taxon>
        <taxon>Entelegynae</taxon>
        <taxon>Araneoidea</taxon>
        <taxon>Araneidae</taxon>
        <taxon>Araneus</taxon>
    </lineage>
</organism>
<evidence type="ECO:0000313" key="1">
    <source>
        <dbReference type="EMBL" id="GBM21401.1"/>
    </source>
</evidence>
<gene>
    <name evidence="1" type="ORF">AVEN_264834_1</name>
</gene>
<dbReference type="OrthoDB" id="6432936at2759"/>
<name>A0A4Y2DXC2_ARAVE</name>